<dbReference type="AlphaFoldDB" id="A0A0Q3JR08"/>
<evidence type="ECO:0000313" key="1">
    <source>
        <dbReference type="EMBL" id="KQK14468.1"/>
    </source>
</evidence>
<dbReference type="EMBL" id="CM000880">
    <property type="protein sequence ID" value="KQK14468.1"/>
    <property type="molecule type" value="Genomic_DNA"/>
</dbReference>
<keyword evidence="3" id="KW-1185">Reference proteome</keyword>
<dbReference type="Proteomes" id="UP000008810">
    <property type="component" value="Chromosome 1"/>
</dbReference>
<organism evidence="1">
    <name type="scientific">Brachypodium distachyon</name>
    <name type="common">Purple false brome</name>
    <name type="synonym">Trachynia distachya</name>
    <dbReference type="NCBI Taxonomy" id="15368"/>
    <lineage>
        <taxon>Eukaryota</taxon>
        <taxon>Viridiplantae</taxon>
        <taxon>Streptophyta</taxon>
        <taxon>Embryophyta</taxon>
        <taxon>Tracheophyta</taxon>
        <taxon>Spermatophyta</taxon>
        <taxon>Magnoliopsida</taxon>
        <taxon>Liliopsida</taxon>
        <taxon>Poales</taxon>
        <taxon>Poaceae</taxon>
        <taxon>BOP clade</taxon>
        <taxon>Pooideae</taxon>
        <taxon>Stipodae</taxon>
        <taxon>Brachypodieae</taxon>
        <taxon>Brachypodium</taxon>
    </lineage>
</organism>
<reference evidence="2" key="3">
    <citation type="submission" date="2018-08" db="UniProtKB">
        <authorList>
            <consortium name="EnsemblPlants"/>
        </authorList>
    </citation>
    <scope>IDENTIFICATION</scope>
    <source>
        <strain evidence="2">cv. Bd21</strain>
    </source>
</reference>
<sequence>MSCVVPNIDLLQSGGRRGPWKAWRRRWQSHSSSSQIPRRLVLRVRWMGALNFILDGGLLVQSLFLLKPNITSYIVKRSIRVLPTQTRPSVRLRSSSLIQILPQKSKVHMSFTKSPIG</sequence>
<reference evidence="1" key="2">
    <citation type="submission" date="2017-06" db="EMBL/GenBank/DDBJ databases">
        <title>WGS assembly of Brachypodium distachyon.</title>
        <authorList>
            <consortium name="The International Brachypodium Initiative"/>
            <person name="Lucas S."/>
            <person name="Harmon-Smith M."/>
            <person name="Lail K."/>
            <person name="Tice H."/>
            <person name="Grimwood J."/>
            <person name="Bruce D."/>
            <person name="Barry K."/>
            <person name="Shu S."/>
            <person name="Lindquist E."/>
            <person name="Wang M."/>
            <person name="Pitluck S."/>
            <person name="Vogel J.P."/>
            <person name="Garvin D.F."/>
            <person name="Mockler T.C."/>
            <person name="Schmutz J."/>
            <person name="Rokhsar D."/>
            <person name="Bevan M.W."/>
        </authorList>
    </citation>
    <scope>NUCLEOTIDE SEQUENCE</scope>
    <source>
        <strain evidence="1">Bd21</strain>
    </source>
</reference>
<evidence type="ECO:0000313" key="3">
    <source>
        <dbReference type="Proteomes" id="UP000008810"/>
    </source>
</evidence>
<dbReference type="EnsemblPlants" id="KQK14468">
    <property type="protein sequence ID" value="KQK14468"/>
    <property type="gene ID" value="BRADI_1g16522v3"/>
</dbReference>
<protein>
    <submittedName>
        <fullName evidence="1 2">Uncharacterized protein</fullName>
    </submittedName>
</protein>
<evidence type="ECO:0000313" key="2">
    <source>
        <dbReference type="EnsemblPlants" id="KQK14468"/>
    </source>
</evidence>
<gene>
    <name evidence="1" type="ORF">BRADI_1g16522v3</name>
</gene>
<dbReference type="Gramene" id="KQK14468">
    <property type="protein sequence ID" value="KQK14468"/>
    <property type="gene ID" value="BRADI_1g16522v3"/>
</dbReference>
<dbReference type="InParanoid" id="A0A0Q3JR08"/>
<name>A0A0Q3JR08_BRADI</name>
<reference evidence="1 2" key="1">
    <citation type="journal article" date="2010" name="Nature">
        <title>Genome sequencing and analysis of the model grass Brachypodium distachyon.</title>
        <authorList>
            <consortium name="International Brachypodium Initiative"/>
        </authorList>
    </citation>
    <scope>NUCLEOTIDE SEQUENCE [LARGE SCALE GENOMIC DNA]</scope>
    <source>
        <strain evidence="1 2">Bd21</strain>
    </source>
</reference>
<accession>A0A0Q3JR08</accession>
<proteinExistence type="predicted"/>